<dbReference type="Pfam" id="PF00612">
    <property type="entry name" value="IQ"/>
    <property type="match status" value="2"/>
</dbReference>
<dbReference type="PANTHER" id="PTHR22706:SF1">
    <property type="entry name" value="ASSEMBLY FACTOR FOR SPINDLE MICROTUBULES"/>
    <property type="match status" value="1"/>
</dbReference>
<keyword evidence="4" id="KW-0112">Calmodulin-binding</keyword>
<sequence>MSTAIAAAKAKTKGKKLLKDIINALGDVETPEEKSTALGEWNKRRTEAIAGGNWEWRAGTTPILASKHVKAAVTMEVASLVNIGEEMDLMLHPQKKSKSTAIPPPKVCCWSLLHQAKYYVCSNVLRTENELRGRRCNWHATACRCPTHKGDNNKIPIANDSAFCMACFAKAHLNEPKHKQTPVVVDILRQPGVRLADAQTVQHKSKNQVNAATKTMAAKVFTKSSLCTWEAFKPGQKSLKPYKCSNRVLQHPVYLTYLPLCGYHTTTCVYTGAQNREVCSDIVIFNQFGLCKNHYEALVSTFDIETRKTEKVFTSLFECPNVNIDKNSSNNKKKHPLAPKDPPPTKPEIIASKIYGGYISFLASLIPTIIRAWLWQINFLRKGPRVAVALQRVYRGNIARRRVHQLKIALYAKKRLAACILIQKLWRQRLSKQHVKKYKQQLIHTAQFLQRVVRGFLGRRYARHCRAQRNIYYAVGVTIAVHKAISILRARVDVSRCLRRDMSDSDTVAVYLFRRRHAVKVLVKAMKLWKARKEQALLNAQSKFREFMSAMIIQCSWKLYAKRNYLQRRYNAAQCIQARIRGRLTRRFWCGEPFIVFTTYFVNPKSGMEYIHKKLLPHPFPTSYSVKCRCIRYTVAAQTIQRFYRGYIDRLIANTKWADMEQRWLWIDPTLSDHSDLTANLPSASYHTDPDYHMRRIFNVPKPPEAFTQEFKDVLELYNDMNGIRSEVIPPLTSLSPMVVPEAIKPDVKDNGMIFTTTQPKKVKTSRTHGITLEMAIFPVGTLVDVKFEPRRQMQTSCHSGYITKQHPDKRSVDISYKPGLISLRGIAISEEKNVSIDRLSIAFQTEEPTSPTFEELATTALNSLHEQKITIQKIPSVTIPSPAPSEQLTPQLYHEMISTIRQKRKEFFTDEAILMNFVYHHHHFLMKTWLRVIYDIENGVNTDPMATSSPNGLHGFIQPLPEAAKQLKVKLEHLGYPSDPSASGGPMPTTITSPVKNRLPLSTVDEMTGLFHQEPPKDLLQTKDDGDISNENLSLADIHKLVYHLKSLPRILTKDPILKITTRDVRTFVCSHPACGRCFSTHQSARDHQHIHANKPRLVAGDPLVDQYMVKHWPPESPWRDDNYSFTLSKTGCFKCPDCEKEFRSKRELLKHTSHVHGQEPDKDRQSSKNQHIIWLGAGNPIQDLSIIFPSLFRLQKVPCCQCQLQIHWPTFKCRLYPSVSIITKSSGAVIFSSGHPVFAPEITLNCHGCGQLMPYLVNQEVSVLRRYLRLEGLCRGADQEDWMIGYMYQPPPVAASLQEALVWGYDYQHEVLLDDSHLVCVKATQCTGYGMVYSCSRTYFHRFYRGKSGHVEKFCRPLRTTTASKGHKARLGQNQHVRAQTTQ</sequence>
<accession>A0A1V9ZNH9</accession>
<evidence type="ECO:0000256" key="2">
    <source>
        <dbReference type="ARBA" id="ARBA00022490"/>
    </source>
</evidence>
<evidence type="ECO:0000256" key="4">
    <source>
        <dbReference type="ARBA" id="ARBA00022860"/>
    </source>
</evidence>
<evidence type="ECO:0000256" key="6">
    <source>
        <dbReference type="SAM" id="MobiDB-lite"/>
    </source>
</evidence>
<name>A0A1V9ZNH9_9STRA</name>
<dbReference type="SMART" id="SM00015">
    <property type="entry name" value="IQ"/>
    <property type="match status" value="4"/>
</dbReference>
<keyword evidence="3" id="KW-0677">Repeat</keyword>
<dbReference type="Proteomes" id="UP000243217">
    <property type="component" value="Unassembled WGS sequence"/>
</dbReference>
<dbReference type="Gene3D" id="3.30.160.60">
    <property type="entry name" value="Classic Zinc Finger"/>
    <property type="match status" value="1"/>
</dbReference>
<dbReference type="GO" id="GO:0005516">
    <property type="term" value="F:calmodulin binding"/>
    <property type="evidence" value="ECO:0007669"/>
    <property type="project" value="UniProtKB-KW"/>
</dbReference>
<dbReference type="GO" id="GO:0000922">
    <property type="term" value="C:spindle pole"/>
    <property type="evidence" value="ECO:0007669"/>
    <property type="project" value="TreeGrafter"/>
</dbReference>
<dbReference type="PROSITE" id="PS50096">
    <property type="entry name" value="IQ"/>
    <property type="match status" value="3"/>
</dbReference>
<feature type="region of interest" description="Disordered" evidence="6">
    <location>
        <begin position="1365"/>
        <end position="1385"/>
    </location>
</feature>
<keyword evidence="5" id="KW-0479">Metal-binding</keyword>
<keyword evidence="2" id="KW-0963">Cytoplasm</keyword>
<dbReference type="PROSITE" id="PS50157">
    <property type="entry name" value="ZINC_FINGER_C2H2_2"/>
    <property type="match status" value="2"/>
</dbReference>
<evidence type="ECO:0000259" key="7">
    <source>
        <dbReference type="PROSITE" id="PS50157"/>
    </source>
</evidence>
<keyword evidence="5" id="KW-0862">Zinc</keyword>
<dbReference type="GO" id="GO:0000278">
    <property type="term" value="P:mitotic cell cycle"/>
    <property type="evidence" value="ECO:0007669"/>
    <property type="project" value="TreeGrafter"/>
</dbReference>
<evidence type="ECO:0000313" key="9">
    <source>
        <dbReference type="Proteomes" id="UP000243217"/>
    </source>
</evidence>
<dbReference type="EMBL" id="JNBS01001800">
    <property type="protein sequence ID" value="OQR99501.1"/>
    <property type="molecule type" value="Genomic_DNA"/>
</dbReference>
<dbReference type="OrthoDB" id="165414at2759"/>
<feature type="domain" description="C2H2-type" evidence="7">
    <location>
        <begin position="1069"/>
        <end position="1098"/>
    </location>
</feature>
<reference evidence="8 9" key="1">
    <citation type="journal article" date="2014" name="Genome Biol. Evol.">
        <title>The secreted proteins of Achlya hypogyna and Thraustotheca clavata identify the ancestral oomycete secretome and reveal gene acquisitions by horizontal gene transfer.</title>
        <authorList>
            <person name="Misner I."/>
            <person name="Blouin N."/>
            <person name="Leonard G."/>
            <person name="Richards T.A."/>
            <person name="Lane C.E."/>
        </authorList>
    </citation>
    <scope>NUCLEOTIDE SEQUENCE [LARGE SCALE GENOMIC DNA]</scope>
    <source>
        <strain evidence="8 9">ATCC 34112</strain>
    </source>
</reference>
<dbReference type="PANTHER" id="PTHR22706">
    <property type="entry name" value="ASSEMBLY FACTOR FOR SPINDLE MICROTUBULES"/>
    <property type="match status" value="1"/>
</dbReference>
<feature type="domain" description="C2H2-type" evidence="7">
    <location>
        <begin position="1135"/>
        <end position="1163"/>
    </location>
</feature>
<dbReference type="GO" id="GO:0007051">
    <property type="term" value="P:spindle organization"/>
    <property type="evidence" value="ECO:0007669"/>
    <property type="project" value="TreeGrafter"/>
</dbReference>
<dbReference type="PROSITE" id="PS00028">
    <property type="entry name" value="ZINC_FINGER_C2H2_1"/>
    <property type="match status" value="2"/>
</dbReference>
<gene>
    <name evidence="8" type="ORF">THRCLA_06498</name>
</gene>
<dbReference type="GO" id="GO:0008270">
    <property type="term" value="F:zinc ion binding"/>
    <property type="evidence" value="ECO:0007669"/>
    <property type="project" value="UniProtKB-KW"/>
</dbReference>
<dbReference type="InterPro" id="IPR000048">
    <property type="entry name" value="IQ_motif_EF-hand-BS"/>
</dbReference>
<evidence type="ECO:0000313" key="8">
    <source>
        <dbReference type="EMBL" id="OQR99501.1"/>
    </source>
</evidence>
<dbReference type="InterPro" id="IPR013087">
    <property type="entry name" value="Znf_C2H2_type"/>
</dbReference>
<evidence type="ECO:0000256" key="1">
    <source>
        <dbReference type="ARBA" id="ARBA00004496"/>
    </source>
</evidence>
<dbReference type="GO" id="GO:0005737">
    <property type="term" value="C:cytoplasm"/>
    <property type="evidence" value="ECO:0007669"/>
    <property type="project" value="UniProtKB-SubCell"/>
</dbReference>
<keyword evidence="5" id="KW-0863">Zinc-finger</keyword>
<evidence type="ECO:0000256" key="3">
    <source>
        <dbReference type="ARBA" id="ARBA00022737"/>
    </source>
</evidence>
<organism evidence="8 9">
    <name type="scientific">Thraustotheca clavata</name>
    <dbReference type="NCBI Taxonomy" id="74557"/>
    <lineage>
        <taxon>Eukaryota</taxon>
        <taxon>Sar</taxon>
        <taxon>Stramenopiles</taxon>
        <taxon>Oomycota</taxon>
        <taxon>Saprolegniomycetes</taxon>
        <taxon>Saprolegniales</taxon>
        <taxon>Achlyaceae</taxon>
        <taxon>Thraustotheca</taxon>
    </lineage>
</organism>
<dbReference type="SMART" id="SM00355">
    <property type="entry name" value="ZnF_C2H2"/>
    <property type="match status" value="2"/>
</dbReference>
<proteinExistence type="predicted"/>
<feature type="compositionally biased region" description="Polar residues" evidence="6">
    <location>
        <begin position="1374"/>
        <end position="1385"/>
    </location>
</feature>
<comment type="caution">
    <text evidence="8">The sequence shown here is derived from an EMBL/GenBank/DDBJ whole genome shotgun (WGS) entry which is preliminary data.</text>
</comment>
<dbReference type="STRING" id="74557.A0A1V9ZNH9"/>
<keyword evidence="9" id="KW-1185">Reference proteome</keyword>
<protein>
    <recommendedName>
        <fullName evidence="7">C2H2-type domain-containing protein</fullName>
    </recommendedName>
</protein>
<evidence type="ECO:0000256" key="5">
    <source>
        <dbReference type="PROSITE-ProRule" id="PRU00042"/>
    </source>
</evidence>
<comment type="subcellular location">
    <subcellularLocation>
        <location evidence="1">Cytoplasm</location>
    </subcellularLocation>
</comment>
<dbReference type="InterPro" id="IPR051185">
    <property type="entry name" value="ASPM"/>
</dbReference>
<dbReference type="GO" id="GO:0051295">
    <property type="term" value="P:establishment of meiotic spindle localization"/>
    <property type="evidence" value="ECO:0007669"/>
    <property type="project" value="TreeGrafter"/>
</dbReference>